<evidence type="ECO:0000313" key="1">
    <source>
        <dbReference type="EMBL" id="MBV7379166.1"/>
    </source>
</evidence>
<protein>
    <submittedName>
        <fullName evidence="1">Uncharacterized protein</fullName>
    </submittedName>
</protein>
<gene>
    <name evidence="1" type="ORF">KJP28_09510</name>
</gene>
<accession>A0ABS6T3P5</accession>
<evidence type="ECO:0000313" key="2">
    <source>
        <dbReference type="Proteomes" id="UP000756530"/>
    </source>
</evidence>
<reference evidence="1 2" key="1">
    <citation type="submission" date="2021-05" db="EMBL/GenBank/DDBJ databases">
        <title>Culturable bacteria isolated from Daya Bay.</title>
        <authorList>
            <person name="Zheng W."/>
            <person name="Yu S."/>
            <person name="Huang Y."/>
        </authorList>
    </citation>
    <scope>NUCLEOTIDE SEQUENCE [LARGE SCALE GENOMIC DNA]</scope>
    <source>
        <strain evidence="1 2">DP4N28-5</strain>
    </source>
</reference>
<keyword evidence="2" id="KW-1185">Reference proteome</keyword>
<comment type="caution">
    <text evidence="1">The sequence shown here is derived from an EMBL/GenBank/DDBJ whole genome shotgun (WGS) entry which is preliminary data.</text>
</comment>
<dbReference type="EMBL" id="JAHUZE010000002">
    <property type="protein sequence ID" value="MBV7379166.1"/>
    <property type="molecule type" value="Genomic_DNA"/>
</dbReference>
<organism evidence="1 2">
    <name type="scientific">Maritimibacter dapengensis</name>
    <dbReference type="NCBI Taxonomy" id="2836868"/>
    <lineage>
        <taxon>Bacteria</taxon>
        <taxon>Pseudomonadati</taxon>
        <taxon>Pseudomonadota</taxon>
        <taxon>Alphaproteobacteria</taxon>
        <taxon>Rhodobacterales</taxon>
        <taxon>Roseobacteraceae</taxon>
        <taxon>Maritimibacter</taxon>
    </lineage>
</organism>
<sequence length="178" mass="20740">MIDWVKSLFGKRKTEISSTDTVQDDQLLKQFKVVLANRMDDFYPEVRDAFATLLDADLPDSIKGLHIEVFLDDPAFSFRLFSKGKNDVWSDDPEAVEKFNDTINRIWPIVKEDELDQYTIWEDDPKWGRQVALEQPLDKLNVPRIVFPWFKKIVSETRGDFSHPITASVHDITLPEEL</sequence>
<dbReference type="RefSeq" id="WP_218392314.1">
    <property type="nucleotide sequence ID" value="NZ_JAHUZE010000002.1"/>
</dbReference>
<proteinExistence type="predicted"/>
<name>A0ABS6T3P5_9RHOB</name>
<dbReference type="Proteomes" id="UP000756530">
    <property type="component" value="Unassembled WGS sequence"/>
</dbReference>